<evidence type="ECO:0000313" key="2">
    <source>
        <dbReference type="Proteomes" id="UP000031366"/>
    </source>
</evidence>
<evidence type="ECO:0000313" key="1">
    <source>
        <dbReference type="EMBL" id="KIE45874.1"/>
    </source>
</evidence>
<proteinExistence type="predicted"/>
<gene>
    <name evidence="1" type="ORF">U732_2354</name>
</gene>
<dbReference type="RefSeq" id="WP_039634666.1">
    <property type="nucleotide sequence ID" value="NZ_AYSO01000018.1"/>
</dbReference>
<reference evidence="1 2" key="1">
    <citation type="journal article" date="2015" name="Infect. Genet. Evol.">
        <title>Genomic sequences of six botulinum neurotoxin-producing strains representing three clostridial species illustrate the mobility and diversity of botulinum neurotoxin genes.</title>
        <authorList>
            <person name="Smith T.J."/>
            <person name="Hill K.K."/>
            <person name="Xie G."/>
            <person name="Foley B.T."/>
            <person name="Williamson C.H."/>
            <person name="Foster J.T."/>
            <person name="Johnson S.L."/>
            <person name="Chertkov O."/>
            <person name="Teshima H."/>
            <person name="Gibbons H.S."/>
            <person name="Johnsky L.A."/>
            <person name="Karavis M.A."/>
            <person name="Smith L.A."/>
        </authorList>
    </citation>
    <scope>NUCLEOTIDE SEQUENCE [LARGE SCALE GENOMIC DNA]</scope>
    <source>
        <strain evidence="1 2">CDC 2741</strain>
    </source>
</reference>
<dbReference type="OrthoDB" id="2064333at2"/>
<keyword evidence="2" id="KW-1185">Reference proteome</keyword>
<dbReference type="EMBL" id="AYSO01000018">
    <property type="protein sequence ID" value="KIE45874.1"/>
    <property type="molecule type" value="Genomic_DNA"/>
</dbReference>
<dbReference type="AlphaFoldDB" id="A0A0C1TYZ9"/>
<organism evidence="1 2">
    <name type="scientific">Clostridium argentinense CDC 2741</name>
    <dbReference type="NCBI Taxonomy" id="1418104"/>
    <lineage>
        <taxon>Bacteria</taxon>
        <taxon>Bacillati</taxon>
        <taxon>Bacillota</taxon>
        <taxon>Clostridia</taxon>
        <taxon>Eubacteriales</taxon>
        <taxon>Clostridiaceae</taxon>
        <taxon>Clostridium</taxon>
    </lineage>
</organism>
<comment type="caution">
    <text evidence="1">The sequence shown here is derived from an EMBL/GenBank/DDBJ whole genome shotgun (WGS) entry which is preliminary data.</text>
</comment>
<dbReference type="STRING" id="29341.RSJ17_02200"/>
<accession>A0A0C1TYZ9</accession>
<sequence>MIIESNKEEILTEFQHKYVINAWINKFLEIDEVYKGNKCDIEENLVSIFDEICGQAICLQEKQLKGEIKYIYFSLLRTSILENKGEYRIDFYDENWFLHKEECSINIDLSFIFNSIFNYKEELKEKKKEYGKNITDMDIENIILKEVDKYHILAVEFLKTMIEKFIETSPYKEMKKAEDIAILAGEYMDATQIIYPES</sequence>
<protein>
    <submittedName>
        <fullName evidence="1">Uncharacterized protein</fullName>
    </submittedName>
</protein>
<name>A0A0C1TYZ9_9CLOT</name>
<dbReference type="Proteomes" id="UP000031366">
    <property type="component" value="Unassembled WGS sequence"/>
</dbReference>